<evidence type="ECO:0000313" key="2">
    <source>
        <dbReference type="EMBL" id="MCZ8536804.1"/>
    </source>
</evidence>
<sequence>MKDLEKEYPVLKKDRQYRMRQQNEKRGILKWLTVFFNVILKVIFR</sequence>
<evidence type="ECO:0000313" key="3">
    <source>
        <dbReference type="Proteomes" id="UP001152173"/>
    </source>
</evidence>
<reference evidence="2" key="1">
    <citation type="submission" date="2022-05" db="EMBL/GenBank/DDBJ databases">
        <authorList>
            <person name="Colautti A."/>
            <person name="Iacumin L."/>
        </authorList>
    </citation>
    <scope>NUCLEOTIDE SEQUENCE</scope>
    <source>
        <strain evidence="2">SK 55</strain>
    </source>
</reference>
<gene>
    <name evidence="2" type="ORF">M9R32_06385</name>
</gene>
<keyword evidence="1" id="KW-0812">Transmembrane</keyword>
<protein>
    <submittedName>
        <fullName evidence="2">Uncharacterized protein</fullName>
    </submittedName>
</protein>
<accession>A0A9X3RD83</accession>
<keyword evidence="1" id="KW-1133">Transmembrane helix</keyword>
<keyword evidence="3" id="KW-1185">Reference proteome</keyword>
<name>A0A9X3RD83_9BACL</name>
<proteinExistence type="predicted"/>
<keyword evidence="1" id="KW-0472">Membrane</keyword>
<dbReference type="EMBL" id="JAMKBJ010000004">
    <property type="protein sequence ID" value="MCZ8536804.1"/>
    <property type="molecule type" value="Genomic_DNA"/>
</dbReference>
<dbReference type="AlphaFoldDB" id="A0A9X3RD83"/>
<organism evidence="2 3">
    <name type="scientific">Paenisporosarcina quisquiliarum</name>
    <dbReference type="NCBI Taxonomy" id="365346"/>
    <lineage>
        <taxon>Bacteria</taxon>
        <taxon>Bacillati</taxon>
        <taxon>Bacillota</taxon>
        <taxon>Bacilli</taxon>
        <taxon>Bacillales</taxon>
        <taxon>Caryophanaceae</taxon>
        <taxon>Paenisporosarcina</taxon>
    </lineage>
</organism>
<dbReference type="Proteomes" id="UP001152173">
    <property type="component" value="Unassembled WGS sequence"/>
</dbReference>
<evidence type="ECO:0000256" key="1">
    <source>
        <dbReference type="SAM" id="Phobius"/>
    </source>
</evidence>
<feature type="transmembrane region" description="Helical" evidence="1">
    <location>
        <begin position="28"/>
        <end position="44"/>
    </location>
</feature>
<comment type="caution">
    <text evidence="2">The sequence shown here is derived from an EMBL/GenBank/DDBJ whole genome shotgun (WGS) entry which is preliminary data.</text>
</comment>
<dbReference type="RefSeq" id="WP_269925901.1">
    <property type="nucleotide sequence ID" value="NZ_JAMKBJ010000004.1"/>
</dbReference>